<proteinExistence type="inferred from homology"/>
<comment type="similarity">
    <text evidence="8">Belongs to the IspG family.</text>
</comment>
<dbReference type="GO" id="GO:0141197">
    <property type="term" value="F:4-hydroxy-3-methylbut-2-enyl-diphosphate synthase activity (flavodoxin)"/>
    <property type="evidence" value="ECO:0007669"/>
    <property type="project" value="UniProtKB-EC"/>
</dbReference>
<dbReference type="UniPathway" id="UPA00056">
    <property type="reaction ID" value="UER00096"/>
</dbReference>
<organism evidence="11 12">
    <name type="scientific">Leptospira stimsonii</name>
    <dbReference type="NCBI Taxonomy" id="2202203"/>
    <lineage>
        <taxon>Bacteria</taxon>
        <taxon>Pseudomonadati</taxon>
        <taxon>Spirochaetota</taxon>
        <taxon>Spirochaetia</taxon>
        <taxon>Leptospirales</taxon>
        <taxon>Leptospiraceae</taxon>
        <taxon>Leptospira</taxon>
    </lineage>
</organism>
<dbReference type="PANTHER" id="PTHR30454">
    <property type="entry name" value="4-HYDROXY-3-METHYLBUT-2-EN-1-YL DIPHOSPHATE SYNTHASE"/>
    <property type="match status" value="1"/>
</dbReference>
<dbReference type="GO" id="GO:0046429">
    <property type="term" value="F:4-hydroxy-3-methylbut-2-en-1-yl diphosphate synthase activity (ferredoxin)"/>
    <property type="evidence" value="ECO:0007669"/>
    <property type="project" value="UniProtKB-UniRule"/>
</dbReference>
<dbReference type="GO" id="GO:0019288">
    <property type="term" value="P:isopentenyl diphosphate biosynthetic process, methylerythritol 4-phosphate pathway"/>
    <property type="evidence" value="ECO:0007669"/>
    <property type="project" value="UniProtKB-UniRule"/>
</dbReference>
<keyword evidence="2 8" id="KW-0479">Metal-binding</keyword>
<evidence type="ECO:0000259" key="9">
    <source>
        <dbReference type="Pfam" id="PF04551"/>
    </source>
</evidence>
<evidence type="ECO:0000256" key="6">
    <source>
        <dbReference type="ARBA" id="ARBA00023229"/>
    </source>
</evidence>
<dbReference type="Pfam" id="PF04551">
    <property type="entry name" value="GcpE"/>
    <property type="match status" value="1"/>
</dbReference>
<dbReference type="InterPro" id="IPR011005">
    <property type="entry name" value="Dihydropteroate_synth-like_sf"/>
</dbReference>
<keyword evidence="1 8" id="KW-0004">4Fe-4S</keyword>
<evidence type="ECO:0000256" key="3">
    <source>
        <dbReference type="ARBA" id="ARBA00023002"/>
    </source>
</evidence>
<dbReference type="SUPFAM" id="SSF56014">
    <property type="entry name" value="Nitrite and sulphite reductase 4Fe-4S domain-like"/>
    <property type="match status" value="1"/>
</dbReference>
<feature type="binding site" evidence="8">
    <location>
        <position position="572"/>
    </location>
    <ligand>
        <name>[4Fe-4S] cluster</name>
        <dbReference type="ChEBI" id="CHEBI:49883"/>
    </ligand>
</feature>
<dbReference type="Gene3D" id="3.30.413.10">
    <property type="entry name" value="Sulfite Reductase Hemoprotein, domain 1"/>
    <property type="match status" value="1"/>
</dbReference>
<feature type="binding site" evidence="8">
    <location>
        <position position="569"/>
    </location>
    <ligand>
        <name>[4Fe-4S] cluster</name>
        <dbReference type="ChEBI" id="CHEBI:49883"/>
    </ligand>
</feature>
<evidence type="ECO:0000256" key="4">
    <source>
        <dbReference type="ARBA" id="ARBA00023004"/>
    </source>
</evidence>
<accession>A0A396Z1G2</accession>
<reference evidence="12" key="1">
    <citation type="submission" date="2018-05" db="EMBL/GenBank/DDBJ databases">
        <title>Leptospira yasudae sp. nov. and Leptospira stimsonii sp. nov., two pathogenic species of the genus Leptospira isolated from environmental sources.</title>
        <authorList>
            <person name="Casanovas-Massana A."/>
            <person name="Hamond C."/>
            <person name="Santos L.A."/>
            <person name="Hacker K.P."/>
            <person name="Balassiano I."/>
            <person name="Medeiros M.A."/>
            <person name="Reis M.G."/>
            <person name="Ko A.I."/>
            <person name="Wunder E.A."/>
        </authorList>
    </citation>
    <scope>NUCLEOTIDE SEQUENCE [LARGE SCALE GENOMIC DNA]</scope>
    <source>
        <strain evidence="12">Yale</strain>
    </source>
</reference>
<dbReference type="InterPro" id="IPR058579">
    <property type="entry name" value="IspG_C"/>
</dbReference>
<dbReference type="FunFam" id="3.30.413.10:FF:000006">
    <property type="entry name" value="4-hydroxy-3-methylbut-2-en-1-yl diphosphate synthase (flavodoxin)"/>
    <property type="match status" value="1"/>
</dbReference>
<feature type="domain" description="IspG C-terminal" evidence="10">
    <location>
        <begin position="565"/>
        <end position="653"/>
    </location>
</feature>
<keyword evidence="3 8" id="KW-0560">Oxidoreductase</keyword>
<dbReference type="InterPro" id="IPR004588">
    <property type="entry name" value="IspG_bac-typ"/>
</dbReference>
<dbReference type="InterPro" id="IPR058578">
    <property type="entry name" value="IspG_TIM"/>
</dbReference>
<comment type="catalytic activity">
    <reaction evidence="8">
        <text>(2E)-4-hydroxy-3-methylbut-2-enyl diphosphate + oxidized [flavodoxin] + H2O + 2 H(+) = 2-C-methyl-D-erythritol 2,4-cyclic diphosphate + reduced [flavodoxin]</text>
        <dbReference type="Rhea" id="RHEA:43604"/>
        <dbReference type="Rhea" id="RHEA-COMP:10622"/>
        <dbReference type="Rhea" id="RHEA-COMP:10623"/>
        <dbReference type="ChEBI" id="CHEBI:15377"/>
        <dbReference type="ChEBI" id="CHEBI:15378"/>
        <dbReference type="ChEBI" id="CHEBI:57618"/>
        <dbReference type="ChEBI" id="CHEBI:58210"/>
        <dbReference type="ChEBI" id="CHEBI:58483"/>
        <dbReference type="ChEBI" id="CHEBI:128753"/>
        <dbReference type="EC" id="1.17.7.3"/>
    </reaction>
</comment>
<dbReference type="HAMAP" id="MF_00159">
    <property type="entry name" value="IspG"/>
    <property type="match status" value="1"/>
</dbReference>
<comment type="pathway">
    <text evidence="8">Isoprenoid biosynthesis; isopentenyl diphosphate biosynthesis via DXP pathway; isopentenyl diphosphate from 1-deoxy-D-xylulose 5-phosphate: step 5/6.</text>
</comment>
<feature type="binding site" evidence="8">
    <location>
        <position position="610"/>
    </location>
    <ligand>
        <name>[4Fe-4S] cluster</name>
        <dbReference type="ChEBI" id="CHEBI:49883"/>
    </ligand>
</feature>
<dbReference type="EC" id="1.17.7.3" evidence="8"/>
<name>A0A396Z1G2_9LEPT</name>
<dbReference type="FunFam" id="3.20.20.20:FF:000005">
    <property type="entry name" value="4-hydroxy-3-methylbut-2-en-1-yl diphosphate synthase (flavodoxin)"/>
    <property type="match status" value="1"/>
</dbReference>
<protein>
    <recommendedName>
        <fullName evidence="8">4-hydroxy-3-methylbut-2-en-1-yl diphosphate synthase (flavodoxin)</fullName>
        <ecNumber evidence="8">1.17.7.3</ecNumber>
    </recommendedName>
    <alternativeName>
        <fullName evidence="8">1-hydroxy-2-methyl-2-(E)-butenyl 4-diphosphate synthase</fullName>
    </alternativeName>
</protein>
<dbReference type="AlphaFoldDB" id="A0A396Z1G2"/>
<dbReference type="Pfam" id="PF26540">
    <property type="entry name" value="GcpE_C"/>
    <property type="match status" value="1"/>
</dbReference>
<evidence type="ECO:0000313" key="12">
    <source>
        <dbReference type="Proteomes" id="UP000265798"/>
    </source>
</evidence>
<feature type="domain" description="IspG TIM-barrel" evidence="9">
    <location>
        <begin position="17"/>
        <end position="286"/>
    </location>
</feature>
<evidence type="ECO:0000256" key="7">
    <source>
        <dbReference type="ARBA" id="ARBA00051119"/>
    </source>
</evidence>
<dbReference type="OrthoDB" id="9803214at2"/>
<evidence type="ECO:0000256" key="2">
    <source>
        <dbReference type="ARBA" id="ARBA00022723"/>
    </source>
</evidence>
<dbReference type="RefSeq" id="WP_118969861.1">
    <property type="nucleotide sequence ID" value="NZ_QHCT01000005.1"/>
</dbReference>
<sequence length="663" mass="73936">MNFRYNHTPFAYQRRKTREVKIGDVGVGGENPIRIQSMINSDTTDTQGSVKQILELERAGCEIVRLTVPSQADADNLINIRNELKKVGSKVPLVADIHFTPSVAMKAVEYVEKVRINPGNFADKKKFAVRDYTDSQYDEELERISEIFSPLVLRCKELGVAMRIGTNHGSLSDRIMNRYGDTPQGMVESAIEFIRIAENLNYYDIIVSMKASNPQVMVQAYRMLASRFGELRMDYPLHLGVTEAGDGKDGRIKSAIGIGSLLEDGLGDTIRVSLTEDPVLEIPVAKLLADRFNGRIAQDQKKTNGYSEFRNPFSYQRFYSSPIRIGTFEAGDNHPVRVETILPFRDTNSFLANVAKLYQYGKSLSLEPESIVVDSPEPNQLEEIAEAAQALSIPVGILLGKNISLNEKFQMELKRFPKVVFDPFLQFQDGEKMLSFLKDRQSAGLYTEIHTNGERIESLKGLPETLAEMGIQNVLFSLETKEILYDYRKLGTILSHFEFPILLHGTFADADSALYGSAIGIGGLLIDGIGDLIRIQTSNEEDIEEIFQLSYDLLQGTRLRLTKTEYISCPSCGRTLFDLQETTARIKARTGHLKGVKIAVMGCIVNGPGEMADADFGYVGAGPGKVHLYRGKEIVMKNVPSEIADEKLVELIKNNGLWQESAS</sequence>
<dbReference type="PIRSF" id="PIRSF037336">
    <property type="entry name" value="IspG_like"/>
    <property type="match status" value="1"/>
</dbReference>
<evidence type="ECO:0000256" key="5">
    <source>
        <dbReference type="ARBA" id="ARBA00023014"/>
    </source>
</evidence>
<dbReference type="Proteomes" id="UP000265798">
    <property type="component" value="Unassembled WGS sequence"/>
</dbReference>
<keyword evidence="6 8" id="KW-0414">Isoprene biosynthesis</keyword>
<keyword evidence="5 8" id="KW-0411">Iron-sulfur</keyword>
<dbReference type="Gene3D" id="3.20.20.20">
    <property type="entry name" value="Dihydropteroate synthase-like"/>
    <property type="match status" value="2"/>
</dbReference>
<keyword evidence="4 8" id="KW-0408">Iron</keyword>
<dbReference type="NCBIfam" id="TIGR00612">
    <property type="entry name" value="ispG_gcpE"/>
    <property type="match status" value="1"/>
</dbReference>
<comment type="caution">
    <text evidence="11">The sequence shown here is derived from an EMBL/GenBank/DDBJ whole genome shotgun (WGS) entry which is preliminary data.</text>
</comment>
<evidence type="ECO:0000256" key="8">
    <source>
        <dbReference type="HAMAP-Rule" id="MF_00159"/>
    </source>
</evidence>
<evidence type="ECO:0000259" key="10">
    <source>
        <dbReference type="Pfam" id="PF26540"/>
    </source>
</evidence>
<comment type="cofactor">
    <cofactor evidence="8">
        <name>[4Fe-4S] cluster</name>
        <dbReference type="ChEBI" id="CHEBI:49883"/>
    </cofactor>
    <text evidence="8">Binds 1 [4Fe-4S] cluster.</text>
</comment>
<comment type="function">
    <text evidence="8">Converts 2C-methyl-D-erythritol 2,4-cyclodiphosphate (ME-2,4cPP) into 1-hydroxy-2-methyl-2-(E)-butenyl 4-diphosphate.</text>
</comment>
<dbReference type="InterPro" id="IPR045854">
    <property type="entry name" value="NO2/SO3_Rdtase_4Fe4S_sf"/>
</dbReference>
<dbReference type="GO" id="GO:0051539">
    <property type="term" value="F:4 iron, 4 sulfur cluster binding"/>
    <property type="evidence" value="ECO:0007669"/>
    <property type="project" value="UniProtKB-UniRule"/>
</dbReference>
<evidence type="ECO:0000313" key="11">
    <source>
        <dbReference type="EMBL" id="RHX87367.1"/>
    </source>
</evidence>
<comment type="catalytic activity">
    <reaction evidence="7">
        <text>(2E)-4-hydroxy-3-methylbut-2-enyl diphosphate + 2 oxidized [2Fe-2S]-[ferredoxin] + H2O = 2-C-methyl-D-erythritol 2,4-cyclic diphosphate + 2 reduced [2Fe-2S]-[ferredoxin] + H(+)</text>
        <dbReference type="Rhea" id="RHEA:26119"/>
        <dbReference type="Rhea" id="RHEA-COMP:10000"/>
        <dbReference type="Rhea" id="RHEA-COMP:10001"/>
        <dbReference type="ChEBI" id="CHEBI:15377"/>
        <dbReference type="ChEBI" id="CHEBI:15378"/>
        <dbReference type="ChEBI" id="CHEBI:33737"/>
        <dbReference type="ChEBI" id="CHEBI:33738"/>
        <dbReference type="ChEBI" id="CHEBI:58483"/>
        <dbReference type="ChEBI" id="CHEBI:128753"/>
        <dbReference type="EC" id="1.17.7.1"/>
    </reaction>
</comment>
<gene>
    <name evidence="8 11" type="primary">ispG</name>
    <name evidence="11" type="ORF">DLM75_17900</name>
</gene>
<dbReference type="PANTHER" id="PTHR30454:SF0">
    <property type="entry name" value="4-HYDROXY-3-METHYLBUT-2-EN-1-YL DIPHOSPHATE SYNTHASE (FERREDOXIN), CHLOROPLASTIC"/>
    <property type="match status" value="1"/>
</dbReference>
<dbReference type="InterPro" id="IPR017178">
    <property type="entry name" value="IspG_atypical"/>
</dbReference>
<feature type="binding site" evidence="8">
    <location>
        <position position="603"/>
    </location>
    <ligand>
        <name>[4Fe-4S] cluster</name>
        <dbReference type="ChEBI" id="CHEBI:49883"/>
    </ligand>
</feature>
<evidence type="ECO:0000256" key="1">
    <source>
        <dbReference type="ARBA" id="ARBA00022485"/>
    </source>
</evidence>
<dbReference type="EMBL" id="QHCT01000005">
    <property type="protein sequence ID" value="RHX87367.1"/>
    <property type="molecule type" value="Genomic_DNA"/>
</dbReference>
<dbReference type="GO" id="GO:0005506">
    <property type="term" value="F:iron ion binding"/>
    <property type="evidence" value="ECO:0007669"/>
    <property type="project" value="InterPro"/>
</dbReference>
<dbReference type="GO" id="GO:0016114">
    <property type="term" value="P:terpenoid biosynthetic process"/>
    <property type="evidence" value="ECO:0007669"/>
    <property type="project" value="InterPro"/>
</dbReference>